<feature type="repeat" description="TPR" evidence="1">
    <location>
        <begin position="1102"/>
        <end position="1135"/>
    </location>
</feature>
<dbReference type="OrthoDB" id="1926212at2759"/>
<keyword evidence="5" id="KW-1185">Reference proteome</keyword>
<organism evidence="4 5">
    <name type="scientific">Tetrapyrgos nigripes</name>
    <dbReference type="NCBI Taxonomy" id="182062"/>
    <lineage>
        <taxon>Eukaryota</taxon>
        <taxon>Fungi</taxon>
        <taxon>Dikarya</taxon>
        <taxon>Basidiomycota</taxon>
        <taxon>Agaricomycotina</taxon>
        <taxon>Agaricomycetes</taxon>
        <taxon>Agaricomycetidae</taxon>
        <taxon>Agaricales</taxon>
        <taxon>Marasmiineae</taxon>
        <taxon>Marasmiaceae</taxon>
        <taxon>Tetrapyrgos</taxon>
    </lineage>
</organism>
<accession>A0A8H5GLB8</accession>
<dbReference type="Pfam" id="PF14938">
    <property type="entry name" value="SNAP"/>
    <property type="match status" value="1"/>
</dbReference>
<dbReference type="Gene3D" id="1.25.40.10">
    <property type="entry name" value="Tetratricopeptide repeat domain"/>
    <property type="match status" value="3"/>
</dbReference>
<dbReference type="Proteomes" id="UP000559256">
    <property type="component" value="Unassembled WGS sequence"/>
</dbReference>
<keyword evidence="2" id="KW-0175">Coiled coil</keyword>
<feature type="compositionally biased region" description="Basic residues" evidence="3">
    <location>
        <begin position="1"/>
        <end position="11"/>
    </location>
</feature>
<evidence type="ECO:0000256" key="3">
    <source>
        <dbReference type="SAM" id="MobiDB-lite"/>
    </source>
</evidence>
<dbReference type="EMBL" id="JAACJM010000021">
    <property type="protein sequence ID" value="KAF5366850.1"/>
    <property type="molecule type" value="Genomic_DNA"/>
</dbReference>
<feature type="region of interest" description="Disordered" evidence="3">
    <location>
        <begin position="1"/>
        <end position="54"/>
    </location>
</feature>
<feature type="coiled-coil region" evidence="2">
    <location>
        <begin position="915"/>
        <end position="978"/>
    </location>
</feature>
<dbReference type="PANTHER" id="PTHR47691">
    <property type="entry name" value="REGULATOR-RELATED"/>
    <property type="match status" value="1"/>
</dbReference>
<dbReference type="PROSITE" id="PS50005">
    <property type="entry name" value="TPR"/>
    <property type="match status" value="1"/>
</dbReference>
<sequence>MQKIRSKFKFRTKSDKKAPEKDDKTIPEAALQETTSANLYPGLKEDPAPPTKNARNNLFEGAHDFVMDNVAITAVAGNVIHNHYHSGQATDTSIQKSQSATLDALELATPVTSKIFTGRDDLLNEAVQLLCSDKQAHLAVLGPGGIGKTSLALHIASNEKVAEIFKNNQYFIPCDLLPDAPALVQGMLQILNLSPPEGKDGYNILYQYLKLSESNILLTLDNFETPWNYKDARENVRNLIEKIADLPNVHMIVTMRGPDGPGNISWHKLGTDSGLPTLALDAAKAAFSAFANKKYGGDDSEKLEILLNYLDCMPLAIMLTAQHAKQLPLNTLIRMWTQKKTSMLNEFGTKAGKLTSVEFSIDVSLQVVASSDREALKLLPILSYLPNGIPLWPDTVSQIWPEFDHLELAISSLLQSSLIFSQHDTLRMLSPIREYIQKKYSAETIHLYQMETFYLSFIDNLPADEALSQSQLDPHFGNITKILKDQIEGSLQQSHFDAVAKVTKYTKFYSSSIQLLESILNQKSYLSLNVEMEMKLKKIEMLRWMGNYQEAINMIQDIQRNAEVKLNLNDNSLIFEAQQLMARSHQKLGDIYYYQNLYSESMKAYQQGQYHFKAFGDQQGVSECLLKMGEIHLIQHRLPEAMAMLEGAKIHFDRSGNQDYSAQCLRGIADVQSKERKWAEAEENLQKAKHQFEAHGHTLGVAQCLIRLGDMYRLQQKYPEAKELIEKAQNHCDLLEYQLGAGQCLLSLASIYRIQDQYALAINTVMQAKLQYERVGHQLGVAQCLKLCADLCLLQDKKDEAKRHILQAKTYFEAVGGQENGIAACFQSLADIYKVEGHPDEVPMLLKAKETFESIPEWVGVAQCLRSLADVHSGKGEYFIARKMLEEANDHFKGSNHTLGMAQCLQRLGDIHRKLSEHSDAMEKLQDAKTQFENIGHHMGIAQCQMSLGSIFEIQENFAEASRMLEGAKKEYQTMRNRLNTAVCCKSLGSIYLKDNQVEKALESFEEAKTSFLEINNQFYAADCLWILARINRFLGNISEANAYLLEAKKLYGMIKDHFGVAECLEDLANISRMQGHLSEAIEMLEEAKEKFLIVGSHIKAAFCLQTIGEIFQMQEKFDEAMDHLNEALNYFSSNSEHKLAIAQCLCFIGRIHGQRGQFNEAVGAFTKAHSIFQTINARPEEHGYCLYDCGLVLLDQRKYSDAREAFSEALEIFTLIPGFEQEKEACTSLLKEVDLIESEDLEQQLQVVTLEEKNEN</sequence>
<dbReference type="InterPro" id="IPR027417">
    <property type="entry name" value="P-loop_NTPase"/>
</dbReference>
<dbReference type="PANTHER" id="PTHR47691:SF3">
    <property type="entry name" value="HTH-TYPE TRANSCRIPTIONAL REGULATOR RV0890C-RELATED"/>
    <property type="match status" value="1"/>
</dbReference>
<keyword evidence="1" id="KW-0802">TPR repeat</keyword>
<reference evidence="4 5" key="1">
    <citation type="journal article" date="2020" name="ISME J.">
        <title>Uncovering the hidden diversity of litter-decomposition mechanisms in mushroom-forming fungi.</title>
        <authorList>
            <person name="Floudas D."/>
            <person name="Bentzer J."/>
            <person name="Ahren D."/>
            <person name="Johansson T."/>
            <person name="Persson P."/>
            <person name="Tunlid A."/>
        </authorList>
    </citation>
    <scope>NUCLEOTIDE SEQUENCE [LARGE SCALE GENOMIC DNA]</scope>
    <source>
        <strain evidence="4 5">CBS 291.85</strain>
    </source>
</reference>
<dbReference type="SUPFAM" id="SSF48452">
    <property type="entry name" value="TPR-like"/>
    <property type="match status" value="4"/>
</dbReference>
<dbReference type="InterPro" id="IPR011990">
    <property type="entry name" value="TPR-like_helical_dom_sf"/>
</dbReference>
<comment type="caution">
    <text evidence="4">The sequence shown here is derived from an EMBL/GenBank/DDBJ whole genome shotgun (WGS) entry which is preliminary data.</text>
</comment>
<dbReference type="Gene3D" id="3.40.50.300">
    <property type="entry name" value="P-loop containing nucleotide triphosphate hydrolases"/>
    <property type="match status" value="1"/>
</dbReference>
<feature type="compositionally biased region" description="Basic and acidic residues" evidence="3">
    <location>
        <begin position="12"/>
        <end position="26"/>
    </location>
</feature>
<dbReference type="InterPro" id="IPR019734">
    <property type="entry name" value="TPR_rpt"/>
</dbReference>
<evidence type="ECO:0000256" key="1">
    <source>
        <dbReference type="PROSITE-ProRule" id="PRU00339"/>
    </source>
</evidence>
<evidence type="ECO:0000313" key="4">
    <source>
        <dbReference type="EMBL" id="KAF5366850.1"/>
    </source>
</evidence>
<gene>
    <name evidence="4" type="ORF">D9758_006489</name>
</gene>
<proteinExistence type="predicted"/>
<evidence type="ECO:0000256" key="2">
    <source>
        <dbReference type="SAM" id="Coils"/>
    </source>
</evidence>
<dbReference type="Pfam" id="PF13424">
    <property type="entry name" value="TPR_12"/>
    <property type="match status" value="1"/>
</dbReference>
<evidence type="ECO:0000313" key="5">
    <source>
        <dbReference type="Proteomes" id="UP000559256"/>
    </source>
</evidence>
<protein>
    <recommendedName>
        <fullName evidence="6">TPR-like protein</fullName>
    </recommendedName>
</protein>
<name>A0A8H5GLB8_9AGAR</name>
<dbReference type="SMART" id="SM00028">
    <property type="entry name" value="TPR"/>
    <property type="match status" value="14"/>
</dbReference>
<dbReference type="AlphaFoldDB" id="A0A8H5GLB8"/>
<dbReference type="SUPFAM" id="SSF52540">
    <property type="entry name" value="P-loop containing nucleoside triphosphate hydrolases"/>
    <property type="match status" value="1"/>
</dbReference>
<evidence type="ECO:0008006" key="6">
    <source>
        <dbReference type="Google" id="ProtNLM"/>
    </source>
</evidence>